<keyword evidence="6" id="KW-0808">Transferase</keyword>
<evidence type="ECO:0000259" key="10">
    <source>
        <dbReference type="PROSITE" id="PS51186"/>
    </source>
</evidence>
<keyword evidence="7" id="KW-0012">Acyltransferase</keyword>
<evidence type="ECO:0000256" key="2">
    <source>
        <dbReference type="ARBA" id="ARBA00009145"/>
    </source>
</evidence>
<dbReference type="SUPFAM" id="SSF55729">
    <property type="entry name" value="Acyl-CoA N-acyltransferases (Nat)"/>
    <property type="match status" value="1"/>
</dbReference>
<comment type="pathway">
    <text evidence="1">Amino-acid biosynthesis; L-arginine biosynthesis; N(2)-acetyl-L-ornithine from L-glutamate: step 1/4.</text>
</comment>
<organism evidence="11 12">
    <name type="scientific">Sphagnum troendelagicum</name>
    <dbReference type="NCBI Taxonomy" id="128251"/>
    <lineage>
        <taxon>Eukaryota</taxon>
        <taxon>Viridiplantae</taxon>
        <taxon>Streptophyta</taxon>
        <taxon>Embryophyta</taxon>
        <taxon>Bryophyta</taxon>
        <taxon>Sphagnophytina</taxon>
        <taxon>Sphagnopsida</taxon>
        <taxon>Sphagnales</taxon>
        <taxon>Sphagnaceae</taxon>
        <taxon>Sphagnum</taxon>
    </lineage>
</organism>
<dbReference type="Gene3D" id="3.40.630.30">
    <property type="match status" value="1"/>
</dbReference>
<dbReference type="Gene3D" id="3.40.1160.10">
    <property type="entry name" value="Acetylglutamate kinase-like"/>
    <property type="match status" value="1"/>
</dbReference>
<dbReference type="Pfam" id="PF00696">
    <property type="entry name" value="AA_kinase"/>
    <property type="match status" value="1"/>
</dbReference>
<dbReference type="CDD" id="cd04301">
    <property type="entry name" value="NAT_SF"/>
    <property type="match status" value="1"/>
</dbReference>
<feature type="region of interest" description="Disordered" evidence="9">
    <location>
        <begin position="480"/>
        <end position="499"/>
    </location>
</feature>
<proteinExistence type="inferred from homology"/>
<dbReference type="NCBIfam" id="TIGR01890">
    <property type="entry name" value="N-Ac-Glu-synth"/>
    <property type="match status" value="1"/>
</dbReference>
<comment type="catalytic activity">
    <reaction evidence="8">
        <text>L-glutamate + acetyl-CoA = N-acetyl-L-glutamate + CoA + H(+)</text>
        <dbReference type="Rhea" id="RHEA:24292"/>
        <dbReference type="ChEBI" id="CHEBI:15378"/>
        <dbReference type="ChEBI" id="CHEBI:29985"/>
        <dbReference type="ChEBI" id="CHEBI:44337"/>
        <dbReference type="ChEBI" id="CHEBI:57287"/>
        <dbReference type="ChEBI" id="CHEBI:57288"/>
        <dbReference type="EC" id="2.3.1.1"/>
    </reaction>
</comment>
<evidence type="ECO:0000313" key="11">
    <source>
        <dbReference type="EMBL" id="CAK9223497.1"/>
    </source>
</evidence>
<feature type="domain" description="N-acetyltransferase" evidence="10">
    <location>
        <begin position="585"/>
        <end position="733"/>
    </location>
</feature>
<dbReference type="SUPFAM" id="SSF53633">
    <property type="entry name" value="Carbamate kinase-like"/>
    <property type="match status" value="2"/>
</dbReference>
<accession>A0ABP0UK32</accession>
<dbReference type="EC" id="2.3.1.1" evidence="3"/>
<dbReference type="PROSITE" id="PS51186">
    <property type="entry name" value="GNAT"/>
    <property type="match status" value="1"/>
</dbReference>
<evidence type="ECO:0000256" key="4">
    <source>
        <dbReference type="ARBA" id="ARBA00022571"/>
    </source>
</evidence>
<dbReference type="CDD" id="cd04237">
    <property type="entry name" value="AAK_NAGS-ABP"/>
    <property type="match status" value="1"/>
</dbReference>
<dbReference type="PANTHER" id="PTHR30602">
    <property type="entry name" value="AMINO-ACID ACETYLTRANSFERASE"/>
    <property type="match status" value="1"/>
</dbReference>
<evidence type="ECO:0000256" key="5">
    <source>
        <dbReference type="ARBA" id="ARBA00022605"/>
    </source>
</evidence>
<dbReference type="HAMAP" id="MF_01105">
    <property type="entry name" value="N_acetyl_glu_synth"/>
    <property type="match status" value="1"/>
</dbReference>
<sequence>MALAATQTLRSTNQLVDVRELSGKSCSTVFVASGDLSNHRRISPSSHIGQPRESSRKKNTESGWSSCHSSFRYGEDIFHHLCLWCQEGTQSKPVKQQSRRLHISPKFAPLGAAVVSELTVVSQCVAGDFSTSARRPSDGFASFREQPTSYERIRHRRRGHYFFCKQARSSTKRSCNAGSNGNGAAPAGYSMQFVNWFREAWPYIQGHRGSTFVVVIPGEVVENRAILDSILQDLALLHGLGIKLVIVPGSHIQIDKLLHEREHEAQYVGAYRITDDEALEASMEAAGRIRVDIEAKLSRGPSIPVLRRQVSNDRWHEVGISVSSGNFISAKPRGVVNGIDFGATGEVKKIDVVRIKERLDSNCIVMLSNLGYSSSGQVLNCNTYEVATACATALQAEKLLCLLDGPVCDGPVCDENQRHLRFMTLQEADRLICERASQSYTAADYVKAVAGPSYMKSLGIDTSSIGLPYISNPGDNGTGAKGSFKSVEPVESSTFPPRGATYRTENSLVSGIAKKPRGRQGFAIGGEERLSRTYGYLSELTAAVYVCRGGVGRVHLLDSNIQGALLLELYTRDGIGTMVSNDMYEGTRSARTGDVASIEKLLRPLEESGILVNRPRTQLLQELPSYTVVERDGSIIACAALFPYPEEKSGEVAAFAVAPECRGHGRGDNLLDYLEKKAREMGLEKLFLLTTRTADWFVQRGFSKCAADAIPERRRARINLARGSKYYLKYLNDSSPHLVSSTFSLLETSDLPQ</sequence>
<dbReference type="InterPro" id="IPR016181">
    <property type="entry name" value="Acyl_CoA_acyltransferase"/>
</dbReference>
<dbReference type="InterPro" id="IPR001048">
    <property type="entry name" value="Asp/Glu/Uridylate_kinase"/>
</dbReference>
<dbReference type="InterPro" id="IPR000182">
    <property type="entry name" value="GNAT_dom"/>
</dbReference>
<evidence type="ECO:0000256" key="6">
    <source>
        <dbReference type="ARBA" id="ARBA00022679"/>
    </source>
</evidence>
<evidence type="ECO:0000256" key="9">
    <source>
        <dbReference type="SAM" id="MobiDB-lite"/>
    </source>
</evidence>
<gene>
    <name evidence="11" type="ORF">CSSPTR1EN2_LOCUS16861</name>
</gene>
<keyword evidence="5" id="KW-0028">Amino-acid biosynthesis</keyword>
<keyword evidence="12" id="KW-1185">Reference proteome</keyword>
<dbReference type="PANTHER" id="PTHR30602:SF12">
    <property type="entry name" value="AMINO-ACID ACETYLTRANSFERASE NAGS1, CHLOROPLASTIC-RELATED"/>
    <property type="match status" value="1"/>
</dbReference>
<protein>
    <recommendedName>
        <fullName evidence="3">amino-acid N-acetyltransferase</fullName>
        <ecNumber evidence="3">2.3.1.1</ecNumber>
    </recommendedName>
</protein>
<dbReference type="EMBL" id="OZ019896">
    <property type="protein sequence ID" value="CAK9223497.1"/>
    <property type="molecule type" value="Genomic_DNA"/>
</dbReference>
<feature type="region of interest" description="Disordered" evidence="9">
    <location>
        <begin position="41"/>
        <end position="63"/>
    </location>
</feature>
<keyword evidence="4" id="KW-0055">Arginine biosynthesis</keyword>
<evidence type="ECO:0000256" key="3">
    <source>
        <dbReference type="ARBA" id="ARBA00012697"/>
    </source>
</evidence>
<name>A0ABP0UK32_9BRYO</name>
<reference evidence="11" key="1">
    <citation type="submission" date="2024-02" db="EMBL/GenBank/DDBJ databases">
        <authorList>
            <consortium name="ELIXIR-Norway"/>
            <consortium name="Elixir Norway"/>
        </authorList>
    </citation>
    <scope>NUCLEOTIDE SEQUENCE</scope>
</reference>
<dbReference type="Pfam" id="PF00583">
    <property type="entry name" value="Acetyltransf_1"/>
    <property type="match status" value="1"/>
</dbReference>
<dbReference type="Proteomes" id="UP001497512">
    <property type="component" value="Chromosome 4"/>
</dbReference>
<evidence type="ECO:0000256" key="8">
    <source>
        <dbReference type="ARBA" id="ARBA00048372"/>
    </source>
</evidence>
<dbReference type="InterPro" id="IPR036393">
    <property type="entry name" value="AceGlu_kinase-like_sf"/>
</dbReference>
<dbReference type="InterPro" id="IPR010167">
    <property type="entry name" value="NH2A_AcTrfase"/>
</dbReference>
<comment type="similarity">
    <text evidence="2">Belongs to the acetyltransferase family. ArgA subfamily.</text>
</comment>
<evidence type="ECO:0000256" key="7">
    <source>
        <dbReference type="ARBA" id="ARBA00023315"/>
    </source>
</evidence>
<evidence type="ECO:0000313" key="12">
    <source>
        <dbReference type="Proteomes" id="UP001497512"/>
    </source>
</evidence>
<dbReference type="InterPro" id="IPR033719">
    <property type="entry name" value="NAGS_kin"/>
</dbReference>
<evidence type="ECO:0000256" key="1">
    <source>
        <dbReference type="ARBA" id="ARBA00004925"/>
    </source>
</evidence>